<sequence>MDPRWQRLGAVLLVAALIVGGRLWYVHHRSGTFWDDAAIGTCVERMAYGPLHQLMSGRGTPAPRTPTVPCDDPRANYTVISHHLDTPTLDEVTCADGTKDLRMPGRIRATSSNGRGFQHMSAWGVMCAAPVLHPGRCYPVGGDRGGSVAAARDCGFRTWLVTGKIVGTSDIRRCSPATGLVLTEPAVTYCETTAPLPPELRANHLAKYFTTQPPPAG</sequence>
<gene>
    <name evidence="1" type="ORF">GCM10010528_01630</name>
</gene>
<dbReference type="RefSeq" id="WP_290703574.1">
    <property type="nucleotide sequence ID" value="NZ_BAAAVS010000001.1"/>
</dbReference>
<comment type="caution">
    <text evidence="1">The sequence shown here is derived from an EMBL/GenBank/DDBJ whole genome shotgun (WGS) entry which is preliminary data.</text>
</comment>
<name>A0ABP6KWJ6_9ACTN</name>
<dbReference type="Proteomes" id="UP001501035">
    <property type="component" value="Unassembled WGS sequence"/>
</dbReference>
<evidence type="ECO:0000313" key="1">
    <source>
        <dbReference type="EMBL" id="GAA3023282.1"/>
    </source>
</evidence>
<accession>A0ABP6KWJ6</accession>
<reference evidence="2" key="1">
    <citation type="journal article" date="2019" name="Int. J. Syst. Evol. Microbiol.">
        <title>The Global Catalogue of Microorganisms (GCM) 10K type strain sequencing project: providing services to taxonomists for standard genome sequencing and annotation.</title>
        <authorList>
            <consortium name="The Broad Institute Genomics Platform"/>
            <consortium name="The Broad Institute Genome Sequencing Center for Infectious Disease"/>
            <person name="Wu L."/>
            <person name="Ma J."/>
        </authorList>
    </citation>
    <scope>NUCLEOTIDE SEQUENCE [LARGE SCALE GENOMIC DNA]</scope>
    <source>
        <strain evidence="2">JCM 14234</strain>
    </source>
</reference>
<evidence type="ECO:0000313" key="2">
    <source>
        <dbReference type="Proteomes" id="UP001501035"/>
    </source>
</evidence>
<dbReference type="EMBL" id="BAAAVS010000001">
    <property type="protein sequence ID" value="GAA3023282.1"/>
    <property type="molecule type" value="Genomic_DNA"/>
</dbReference>
<organism evidence="1 2">
    <name type="scientific">Gordonia defluvii</name>
    <dbReference type="NCBI Taxonomy" id="283718"/>
    <lineage>
        <taxon>Bacteria</taxon>
        <taxon>Bacillati</taxon>
        <taxon>Actinomycetota</taxon>
        <taxon>Actinomycetes</taxon>
        <taxon>Mycobacteriales</taxon>
        <taxon>Gordoniaceae</taxon>
        <taxon>Gordonia</taxon>
    </lineage>
</organism>
<keyword evidence="2" id="KW-1185">Reference proteome</keyword>
<protein>
    <submittedName>
        <fullName evidence="1">Uncharacterized protein</fullName>
    </submittedName>
</protein>
<proteinExistence type="predicted"/>